<reference evidence="2 3" key="1">
    <citation type="journal article" date="2019" name="Commun. Biol.">
        <title>The bagworm genome reveals a unique fibroin gene that provides high tensile strength.</title>
        <authorList>
            <person name="Kono N."/>
            <person name="Nakamura H."/>
            <person name="Ohtoshi R."/>
            <person name="Tomita M."/>
            <person name="Numata K."/>
            <person name="Arakawa K."/>
        </authorList>
    </citation>
    <scope>NUCLEOTIDE SEQUENCE [LARGE SCALE GENOMIC DNA]</scope>
</reference>
<dbReference type="Proteomes" id="UP000299102">
    <property type="component" value="Unassembled WGS sequence"/>
</dbReference>
<protein>
    <submittedName>
        <fullName evidence="2">Uncharacterized protein</fullName>
    </submittedName>
</protein>
<dbReference type="OrthoDB" id="445826at2759"/>
<dbReference type="AlphaFoldDB" id="A0A4C2ADN3"/>
<feature type="region of interest" description="Disordered" evidence="1">
    <location>
        <begin position="247"/>
        <end position="290"/>
    </location>
</feature>
<evidence type="ECO:0000313" key="3">
    <source>
        <dbReference type="Proteomes" id="UP000299102"/>
    </source>
</evidence>
<evidence type="ECO:0000313" key="2">
    <source>
        <dbReference type="EMBL" id="GBP97314.1"/>
    </source>
</evidence>
<feature type="compositionally biased region" description="Basic and acidic residues" evidence="1">
    <location>
        <begin position="249"/>
        <end position="260"/>
    </location>
</feature>
<accession>A0A4C2ADN3</accession>
<name>A0A4C2ADN3_EUMVA</name>
<comment type="caution">
    <text evidence="2">The sequence shown here is derived from an EMBL/GenBank/DDBJ whole genome shotgun (WGS) entry which is preliminary data.</text>
</comment>
<organism evidence="2 3">
    <name type="scientific">Eumeta variegata</name>
    <name type="common">Bagworm moth</name>
    <name type="synonym">Eumeta japonica</name>
    <dbReference type="NCBI Taxonomy" id="151549"/>
    <lineage>
        <taxon>Eukaryota</taxon>
        <taxon>Metazoa</taxon>
        <taxon>Ecdysozoa</taxon>
        <taxon>Arthropoda</taxon>
        <taxon>Hexapoda</taxon>
        <taxon>Insecta</taxon>
        <taxon>Pterygota</taxon>
        <taxon>Neoptera</taxon>
        <taxon>Endopterygota</taxon>
        <taxon>Lepidoptera</taxon>
        <taxon>Glossata</taxon>
        <taxon>Ditrysia</taxon>
        <taxon>Tineoidea</taxon>
        <taxon>Psychidae</taxon>
        <taxon>Oiketicinae</taxon>
        <taxon>Eumeta</taxon>
    </lineage>
</organism>
<evidence type="ECO:0000256" key="1">
    <source>
        <dbReference type="SAM" id="MobiDB-lite"/>
    </source>
</evidence>
<proteinExistence type="predicted"/>
<keyword evidence="3" id="KW-1185">Reference proteome</keyword>
<dbReference type="EMBL" id="BGZK01002914">
    <property type="protein sequence ID" value="GBP97314.1"/>
    <property type="molecule type" value="Genomic_DNA"/>
</dbReference>
<sequence>MWQVESVQHSVLKVMIKTSYRYPTRNIYGDGGALFVRQLFILRTSVSVHENILACAECKTHMHRNQLTCDGVMSVYMSAGAKMSNLVYRIAFSCLLSVAMCIDDYVSNVISIKGILKEYAVVECPADAIHGPFVVNVRRLEKCKGSKASECADYECWQEAVNKHEVHYKINVSKNSVIRQFKVELSAVKNNSSKKMFNYMFDKPCQHFLLSSYVKSLFQVGDNCKLSKHNRNCKRDEARNRKLRLGRVRSTERYQERNRPWDQNYKQNRDRNRNRKRPVSKAGSGSKTGSELELLIPRQDSESRVGTYTFMLDVMKLSAEFFGTNFFYGTWQMKIYIADRNCNLFCQNVVSAFEKSTA</sequence>
<gene>
    <name evidence="2" type="ORF">EVAR_48027_1</name>
</gene>